<dbReference type="Proteomes" id="UP001589813">
    <property type="component" value="Unassembled WGS sequence"/>
</dbReference>
<dbReference type="RefSeq" id="WP_377243167.1">
    <property type="nucleotide sequence ID" value="NZ_JBHLXP010000001.1"/>
</dbReference>
<proteinExistence type="predicted"/>
<accession>A0ABV6BCW6</accession>
<keyword evidence="1" id="KW-1133">Transmembrane helix</keyword>
<dbReference type="Pfam" id="PF26604">
    <property type="entry name" value="CBU_0592"/>
    <property type="match status" value="1"/>
</dbReference>
<evidence type="ECO:0000313" key="3">
    <source>
        <dbReference type="EMBL" id="MFC0048722.1"/>
    </source>
</evidence>
<feature type="transmembrane region" description="Helical" evidence="1">
    <location>
        <begin position="82"/>
        <end position="100"/>
    </location>
</feature>
<feature type="transmembrane region" description="Helical" evidence="1">
    <location>
        <begin position="33"/>
        <end position="51"/>
    </location>
</feature>
<keyword evidence="4" id="KW-1185">Reference proteome</keyword>
<dbReference type="EMBL" id="JBHLXP010000001">
    <property type="protein sequence ID" value="MFC0048722.1"/>
    <property type="molecule type" value="Genomic_DNA"/>
</dbReference>
<sequence>MPENRPPHGKGQPVLDELQLVCGNFNMDLLADIIGMAGTSLVVGAFFLLQLNKVSPKGLTYNLMNLIGALFLLFSLCINFNLASFVIEVFWIAASVIGLMQYRKNKNAVQTA</sequence>
<feature type="domain" description="CBU-0592-like" evidence="2">
    <location>
        <begin position="31"/>
        <end position="104"/>
    </location>
</feature>
<evidence type="ECO:0000256" key="1">
    <source>
        <dbReference type="SAM" id="Phobius"/>
    </source>
</evidence>
<dbReference type="InterPro" id="IPR058058">
    <property type="entry name" value="CBU_0592-like"/>
</dbReference>
<keyword evidence="1" id="KW-0812">Transmembrane</keyword>
<comment type="caution">
    <text evidence="3">The sequence shown here is derived from an EMBL/GenBank/DDBJ whole genome shotgun (WGS) entry which is preliminary data.</text>
</comment>
<keyword evidence="1" id="KW-0472">Membrane</keyword>
<organism evidence="3 4">
    <name type="scientific">Rheinheimera tilapiae</name>
    <dbReference type="NCBI Taxonomy" id="875043"/>
    <lineage>
        <taxon>Bacteria</taxon>
        <taxon>Pseudomonadati</taxon>
        <taxon>Pseudomonadota</taxon>
        <taxon>Gammaproteobacteria</taxon>
        <taxon>Chromatiales</taxon>
        <taxon>Chromatiaceae</taxon>
        <taxon>Rheinheimera</taxon>
    </lineage>
</organism>
<protein>
    <submittedName>
        <fullName evidence="3">Permease</fullName>
    </submittedName>
</protein>
<evidence type="ECO:0000259" key="2">
    <source>
        <dbReference type="Pfam" id="PF26604"/>
    </source>
</evidence>
<gene>
    <name evidence="3" type="ORF">ACFFJP_10520</name>
</gene>
<reference evidence="3 4" key="1">
    <citation type="submission" date="2024-09" db="EMBL/GenBank/DDBJ databases">
        <authorList>
            <person name="Sun Q."/>
            <person name="Mori K."/>
        </authorList>
    </citation>
    <scope>NUCLEOTIDE SEQUENCE [LARGE SCALE GENOMIC DNA]</scope>
    <source>
        <strain evidence="3 4">KCTC 23315</strain>
    </source>
</reference>
<evidence type="ECO:0000313" key="4">
    <source>
        <dbReference type="Proteomes" id="UP001589813"/>
    </source>
</evidence>
<dbReference type="NCBIfam" id="NF047864">
    <property type="entry name" value="CBU_0592_membra"/>
    <property type="match status" value="1"/>
</dbReference>
<name>A0ABV6BCW6_9GAMM</name>